<keyword evidence="1" id="KW-0813">Transport</keyword>
<dbReference type="InterPro" id="IPR003439">
    <property type="entry name" value="ABC_transporter-like_ATP-bd"/>
</dbReference>
<dbReference type="InterPro" id="IPR017911">
    <property type="entry name" value="MacB-like_ATP-bd"/>
</dbReference>
<sequence>MASEPNSVLDCRALGFSYFGGGGSIPVLHALDLQLAPGERVAIVGESGSGKSTLLHLAAGLERPTSGSVRLNGVDLGTLDERERTLRRRREVGIVFQAFHLIPTLTAAENVALPLELAGLALGREARTRGHSELAGVGLADKADRYSEQLSGGEQQRVAIARALVHRPRLILADEPTGNLDSNTGEAVFRLLLARVEAAGSALLMVTHSDALAARLDRTVRMVDGRLLDHPSRAAVGTER</sequence>
<evidence type="ECO:0000256" key="1">
    <source>
        <dbReference type="ARBA" id="ARBA00022448"/>
    </source>
</evidence>
<dbReference type="OrthoDB" id="66958at2"/>
<accession>L0DYJ4</accession>
<dbReference type="STRING" id="1255043.TVNIR_2434"/>
<dbReference type="PANTHER" id="PTHR24220:SF659">
    <property type="entry name" value="TRANSPORTER, PUTATIVE-RELATED"/>
    <property type="match status" value="1"/>
</dbReference>
<dbReference type="AlphaFoldDB" id="L0DYJ4"/>
<proteinExistence type="inferred from homology"/>
<dbReference type="FunFam" id="3.40.50.300:FF:000032">
    <property type="entry name" value="Export ABC transporter ATP-binding protein"/>
    <property type="match status" value="1"/>
</dbReference>
<evidence type="ECO:0000313" key="6">
    <source>
        <dbReference type="EMBL" id="AGA34077.1"/>
    </source>
</evidence>
<comment type="similarity">
    <text evidence="4">Belongs to the ABC transporter superfamily. Macrolide exporter (TC 3.A.1.122) family.</text>
</comment>
<keyword evidence="7" id="KW-1185">Reference proteome</keyword>
<keyword evidence="2" id="KW-0547">Nucleotide-binding</keyword>
<evidence type="ECO:0000313" key="7">
    <source>
        <dbReference type="Proteomes" id="UP000010809"/>
    </source>
</evidence>
<keyword evidence="3" id="KW-0067">ATP-binding</keyword>
<gene>
    <name evidence="6" type="ordered locus">TVNIR_2434</name>
</gene>
<dbReference type="SUPFAM" id="SSF52540">
    <property type="entry name" value="P-loop containing nucleoside triphosphate hydrolases"/>
    <property type="match status" value="1"/>
</dbReference>
<feature type="domain" description="ABC transporter" evidence="5">
    <location>
        <begin position="9"/>
        <end position="240"/>
    </location>
</feature>
<protein>
    <submittedName>
        <fullName evidence="6">ABC transporter-like protein</fullName>
    </submittedName>
</protein>
<reference evidence="6" key="1">
    <citation type="submission" date="2015-12" db="EMBL/GenBank/DDBJ databases">
        <authorList>
            <person name="Tikhonova T.V."/>
            <person name="Pavlov A.R."/>
            <person name="Beletsky A.V."/>
            <person name="Mardanov A.V."/>
            <person name="Sorokin D.Y."/>
            <person name="Ravin N.V."/>
            <person name="Popov V.O."/>
        </authorList>
    </citation>
    <scope>NUCLEOTIDE SEQUENCE</scope>
    <source>
        <strain evidence="6">DSM 14787</strain>
    </source>
</reference>
<dbReference type="InterPro" id="IPR003593">
    <property type="entry name" value="AAA+_ATPase"/>
</dbReference>
<dbReference type="Gene3D" id="3.40.50.300">
    <property type="entry name" value="P-loop containing nucleotide triphosphate hydrolases"/>
    <property type="match status" value="1"/>
</dbReference>
<name>L0DYJ4_THIND</name>
<evidence type="ECO:0000259" key="5">
    <source>
        <dbReference type="PROSITE" id="PS50893"/>
    </source>
</evidence>
<dbReference type="PROSITE" id="PS00211">
    <property type="entry name" value="ABC_TRANSPORTER_1"/>
    <property type="match status" value="1"/>
</dbReference>
<dbReference type="GO" id="GO:0022857">
    <property type="term" value="F:transmembrane transporter activity"/>
    <property type="evidence" value="ECO:0007669"/>
    <property type="project" value="TreeGrafter"/>
</dbReference>
<organism evidence="6 7">
    <name type="scientific">Thioalkalivibrio nitratireducens (strain DSM 14787 / UNIQEM 213 / ALEN2)</name>
    <dbReference type="NCBI Taxonomy" id="1255043"/>
    <lineage>
        <taxon>Bacteria</taxon>
        <taxon>Pseudomonadati</taxon>
        <taxon>Pseudomonadota</taxon>
        <taxon>Gammaproteobacteria</taxon>
        <taxon>Chromatiales</taxon>
        <taxon>Ectothiorhodospiraceae</taxon>
        <taxon>Thioalkalivibrio</taxon>
    </lineage>
</organism>
<dbReference type="PANTHER" id="PTHR24220">
    <property type="entry name" value="IMPORT ATP-BINDING PROTEIN"/>
    <property type="match status" value="1"/>
</dbReference>
<dbReference type="eggNOG" id="COG1136">
    <property type="taxonomic scope" value="Bacteria"/>
</dbReference>
<dbReference type="EMBL" id="CP003989">
    <property type="protein sequence ID" value="AGA34077.1"/>
    <property type="molecule type" value="Genomic_DNA"/>
</dbReference>
<evidence type="ECO:0000256" key="2">
    <source>
        <dbReference type="ARBA" id="ARBA00022741"/>
    </source>
</evidence>
<dbReference type="RefSeq" id="WP_015259195.1">
    <property type="nucleotide sequence ID" value="NC_019902.2"/>
</dbReference>
<dbReference type="GO" id="GO:0005886">
    <property type="term" value="C:plasma membrane"/>
    <property type="evidence" value="ECO:0007669"/>
    <property type="project" value="TreeGrafter"/>
</dbReference>
<evidence type="ECO:0000256" key="3">
    <source>
        <dbReference type="ARBA" id="ARBA00022840"/>
    </source>
</evidence>
<dbReference type="GO" id="GO:1902495">
    <property type="term" value="C:transmembrane transporter complex"/>
    <property type="evidence" value="ECO:0007669"/>
    <property type="project" value="UniProtKB-ARBA"/>
</dbReference>
<evidence type="ECO:0000256" key="4">
    <source>
        <dbReference type="ARBA" id="ARBA00038388"/>
    </source>
</evidence>
<dbReference type="PROSITE" id="PS50893">
    <property type="entry name" value="ABC_TRANSPORTER_2"/>
    <property type="match status" value="1"/>
</dbReference>
<dbReference type="HOGENOM" id="CLU_000604_1_22_6"/>
<dbReference type="PATRIC" id="fig|1255043.3.peg.2456"/>
<dbReference type="KEGG" id="tni:TVNIR_2434"/>
<dbReference type="Proteomes" id="UP000010809">
    <property type="component" value="Chromosome"/>
</dbReference>
<dbReference type="InterPro" id="IPR017871">
    <property type="entry name" value="ABC_transporter-like_CS"/>
</dbReference>
<dbReference type="GO" id="GO:0016887">
    <property type="term" value="F:ATP hydrolysis activity"/>
    <property type="evidence" value="ECO:0007669"/>
    <property type="project" value="InterPro"/>
</dbReference>
<dbReference type="InterPro" id="IPR027417">
    <property type="entry name" value="P-loop_NTPase"/>
</dbReference>
<dbReference type="Pfam" id="PF00005">
    <property type="entry name" value="ABC_tran"/>
    <property type="match status" value="1"/>
</dbReference>
<dbReference type="InterPro" id="IPR015854">
    <property type="entry name" value="ABC_transpr_LolD-like"/>
</dbReference>
<dbReference type="CDD" id="cd03255">
    <property type="entry name" value="ABC_MJ0796_LolCDE_FtsE"/>
    <property type="match status" value="1"/>
</dbReference>
<dbReference type="GO" id="GO:0005524">
    <property type="term" value="F:ATP binding"/>
    <property type="evidence" value="ECO:0007669"/>
    <property type="project" value="UniProtKB-KW"/>
</dbReference>
<dbReference type="SMART" id="SM00382">
    <property type="entry name" value="AAA"/>
    <property type="match status" value="1"/>
</dbReference>